<dbReference type="AlphaFoldDB" id="A0A0M3IAB0"/>
<dbReference type="WBParaSite" id="ALUE_0001449001-mRNA-1">
    <property type="protein sequence ID" value="ALUE_0001449001-mRNA-1"/>
    <property type="gene ID" value="ALUE_0001449001"/>
</dbReference>
<evidence type="ECO:0000313" key="1">
    <source>
        <dbReference type="Proteomes" id="UP000036681"/>
    </source>
</evidence>
<dbReference type="Proteomes" id="UP000036681">
    <property type="component" value="Unplaced"/>
</dbReference>
<reference evidence="2" key="1">
    <citation type="submission" date="2017-02" db="UniProtKB">
        <authorList>
            <consortium name="WormBaseParasite"/>
        </authorList>
    </citation>
    <scope>IDENTIFICATION</scope>
</reference>
<evidence type="ECO:0000313" key="2">
    <source>
        <dbReference type="WBParaSite" id="ALUE_0001449001-mRNA-1"/>
    </source>
</evidence>
<name>A0A0M3IAB0_ASCLU</name>
<organism evidence="1 2">
    <name type="scientific">Ascaris lumbricoides</name>
    <name type="common">Giant roundworm</name>
    <dbReference type="NCBI Taxonomy" id="6252"/>
    <lineage>
        <taxon>Eukaryota</taxon>
        <taxon>Metazoa</taxon>
        <taxon>Ecdysozoa</taxon>
        <taxon>Nematoda</taxon>
        <taxon>Chromadorea</taxon>
        <taxon>Rhabditida</taxon>
        <taxon>Spirurina</taxon>
        <taxon>Ascaridomorpha</taxon>
        <taxon>Ascaridoidea</taxon>
        <taxon>Ascarididae</taxon>
        <taxon>Ascaris</taxon>
    </lineage>
</organism>
<protein>
    <submittedName>
        <fullName evidence="2">Cyclin C-terminal domain-containing protein</fullName>
    </submittedName>
</protein>
<proteinExistence type="predicted"/>
<sequence length="70" mass="7687">MGSINFRCIQINTALGLTATPLTHNYGLFCKRVIAAQHHFSSEVTTLAASLYVASTDEGRVQRSILAWMC</sequence>
<keyword evidence="1" id="KW-1185">Reference proteome</keyword>
<accession>A0A0M3IAB0</accession>